<dbReference type="OrthoDB" id="300289at2759"/>
<dbReference type="GO" id="GO:0016192">
    <property type="term" value="P:vesicle-mediated transport"/>
    <property type="evidence" value="ECO:0007669"/>
    <property type="project" value="InterPro"/>
</dbReference>
<feature type="domain" description="VPS9" evidence="2">
    <location>
        <begin position="615"/>
        <end position="778"/>
    </location>
</feature>
<feature type="region of interest" description="Disordered" evidence="1">
    <location>
        <begin position="91"/>
        <end position="118"/>
    </location>
</feature>
<proteinExistence type="predicted"/>
<feature type="region of interest" description="Disordered" evidence="1">
    <location>
        <begin position="64"/>
        <end position="83"/>
    </location>
</feature>
<feature type="compositionally biased region" description="Polar residues" evidence="1">
    <location>
        <begin position="488"/>
        <end position="497"/>
    </location>
</feature>
<feature type="compositionally biased region" description="Polar residues" evidence="1">
    <location>
        <begin position="426"/>
        <end position="439"/>
    </location>
</feature>
<name>A0A0N0P7P3_LEPSE</name>
<dbReference type="SMART" id="SM00167">
    <property type="entry name" value="VPS9"/>
    <property type="match status" value="1"/>
</dbReference>
<dbReference type="PROSITE" id="PS51205">
    <property type="entry name" value="VPS9"/>
    <property type="match status" value="1"/>
</dbReference>
<feature type="compositionally biased region" description="Low complexity" evidence="1">
    <location>
        <begin position="451"/>
        <end position="463"/>
    </location>
</feature>
<dbReference type="GO" id="GO:0031267">
    <property type="term" value="F:small GTPase binding"/>
    <property type="evidence" value="ECO:0007669"/>
    <property type="project" value="TreeGrafter"/>
</dbReference>
<accession>A0A0N0P7P3</accession>
<dbReference type="InterPro" id="IPR037191">
    <property type="entry name" value="VPS9_dom_sf"/>
</dbReference>
<evidence type="ECO:0000256" key="1">
    <source>
        <dbReference type="SAM" id="MobiDB-lite"/>
    </source>
</evidence>
<evidence type="ECO:0000313" key="4">
    <source>
        <dbReference type="Proteomes" id="UP000038009"/>
    </source>
</evidence>
<reference evidence="3 4" key="1">
    <citation type="journal article" date="2015" name="PLoS Pathog.">
        <title>Leptomonas seymouri: Adaptations to the Dixenous Life Cycle Analyzed by Genome Sequencing, Transcriptome Profiling and Co-infection with Leishmania donovani.</title>
        <authorList>
            <person name="Kraeva N."/>
            <person name="Butenko A."/>
            <person name="Hlavacova J."/>
            <person name="Kostygov A."/>
            <person name="Myskova J."/>
            <person name="Grybchuk D."/>
            <person name="Lestinova T."/>
            <person name="Votypka J."/>
            <person name="Volf P."/>
            <person name="Opperdoes F."/>
            <person name="Flegontov P."/>
            <person name="Lukes J."/>
            <person name="Yurchenko V."/>
        </authorList>
    </citation>
    <scope>NUCLEOTIDE SEQUENCE [LARGE SCALE GENOMIC DNA]</scope>
    <source>
        <strain evidence="3 4">ATCC 30220</strain>
    </source>
</reference>
<feature type="region of interest" description="Disordered" evidence="1">
    <location>
        <begin position="420"/>
        <end position="503"/>
    </location>
</feature>
<dbReference type="InterPro" id="IPR003123">
    <property type="entry name" value="VPS9"/>
</dbReference>
<dbReference type="PANTHER" id="PTHR23101:SF25">
    <property type="entry name" value="GTPASE-ACTIVATING PROTEIN AND VPS9 DOMAIN-CONTAINING PROTEIN 1"/>
    <property type="match status" value="1"/>
</dbReference>
<gene>
    <name evidence="3" type="ORF">ABL78_1890</name>
</gene>
<feature type="region of interest" description="Disordered" evidence="1">
    <location>
        <begin position="374"/>
        <end position="407"/>
    </location>
</feature>
<dbReference type="EMBL" id="LJSK01000034">
    <property type="protein sequence ID" value="KPI89006.1"/>
    <property type="molecule type" value="Genomic_DNA"/>
</dbReference>
<feature type="region of interest" description="Disordered" evidence="1">
    <location>
        <begin position="780"/>
        <end position="799"/>
    </location>
</feature>
<feature type="region of interest" description="Disordered" evidence="1">
    <location>
        <begin position="184"/>
        <end position="207"/>
    </location>
</feature>
<feature type="region of interest" description="Disordered" evidence="1">
    <location>
        <begin position="319"/>
        <end position="348"/>
    </location>
</feature>
<dbReference type="GO" id="GO:0030139">
    <property type="term" value="C:endocytic vesicle"/>
    <property type="evidence" value="ECO:0007669"/>
    <property type="project" value="TreeGrafter"/>
</dbReference>
<feature type="compositionally biased region" description="Polar residues" evidence="1">
    <location>
        <begin position="836"/>
        <end position="854"/>
    </location>
</feature>
<sequence>MASVETRDVVKRYELQHNAFLNALRPGGLLSSIEVKSPCEALLVPRQVSLEAVGIGALLQAKQQQPQSTGQHSPPPLLSDLFGECHSIPETEQPAKASTNDKSTRSDTDTAPTPSGLYYASKDEDAVRVALKSFLEYHLLHFDAFGASEFTTLRGQRGAFSEDLDLVKRFGHIGQVPVLADADPLQQQPLSGGGSGQRGRIPAATGGRSAQVSYHPASLQIFIIDRPLMDAAEVRYIVDTLHRLTGPEPIAAEVIADLNTLLRSSPSSLKTSPQPLSISSAPALSLMMGTDDNAARSKAEVSADGAKADTALSSFFSPPKSATLTSSAARRSHTLQREVGDSDNESIEETIIIDDYEGETLEEASLPAHTRNFSQASGRHCRHRQTSQSSEDTPLSHGATRRAVTVSSAYSSNAQSVAVDSPPLLGSTSPNNARSSAAPQVTRKLTPAPPASSAVNSAAASVAECGDTKSHNSGGRSVPGTLSAPVPNATTPSNATHANVRRHEYSRECVKDYRRVVAADNDISYEVFEYLMSRRYSVQLAKMMSSYVSKNQQLQQPIRNNVKYNEFVSSCHTLIQNTPQFLKEKKTQPILYEGIERYVTTRLYHQLYNVCEDEKEQNSILQSVFERVEMMTAEQLDALPEVERHHVWGQAMFELDGMSFFKSPREKLRCGMRACELLSLAVGDILRQRRKAKNSSHAENAASNAVSSGVALAFGADEFLPCFLLLVLRARPLSYVQNIAYIEKFRYASLLAPEESYCFATLQSAMVFWLGFKDGGHTDPTSLSPSLSPSPDDGGAAKHCGSASVALLTSAVLPPPPAHAAPPMTEHDLLPSVRQASNTARAQGATTAEKTQQPDGGPIPEGTVVAQSEAPTVLDILFGWANRSIAPIVDEIGLGNGCRNATGPVSITSPVVVTSPATGTAQGCALPDPIGELGSSTPSHSHFQSSGDVNFSPFSIGGSPLPTHARQPDANARAHVRELLITQNKSFEQLTLTEIQMIVEEARQMLRERK</sequence>
<dbReference type="VEuPathDB" id="TriTrypDB:Lsey_0034_0210"/>
<dbReference type="Pfam" id="PF02204">
    <property type="entry name" value="VPS9"/>
    <property type="match status" value="1"/>
</dbReference>
<dbReference type="OMA" id="HEYSREC"/>
<evidence type="ECO:0000313" key="3">
    <source>
        <dbReference type="EMBL" id="KPI89006.1"/>
    </source>
</evidence>
<evidence type="ECO:0000259" key="2">
    <source>
        <dbReference type="PROSITE" id="PS51205"/>
    </source>
</evidence>
<protein>
    <recommendedName>
        <fullName evidence="2">VPS9 domain-containing protein</fullName>
    </recommendedName>
</protein>
<dbReference type="GO" id="GO:0005829">
    <property type="term" value="C:cytosol"/>
    <property type="evidence" value="ECO:0007669"/>
    <property type="project" value="TreeGrafter"/>
</dbReference>
<keyword evidence="4" id="KW-1185">Reference proteome</keyword>
<dbReference type="AlphaFoldDB" id="A0A0N0P7P3"/>
<comment type="caution">
    <text evidence="3">The sequence shown here is derived from an EMBL/GenBank/DDBJ whole genome shotgun (WGS) entry which is preliminary data.</text>
</comment>
<dbReference type="Gene3D" id="1.20.1050.80">
    <property type="entry name" value="VPS9 domain"/>
    <property type="match status" value="1"/>
</dbReference>
<dbReference type="InterPro" id="IPR045046">
    <property type="entry name" value="Vps9-like"/>
</dbReference>
<dbReference type="SUPFAM" id="SSF109993">
    <property type="entry name" value="VPS9 domain"/>
    <property type="match status" value="1"/>
</dbReference>
<organism evidence="3 4">
    <name type="scientific">Leptomonas seymouri</name>
    <dbReference type="NCBI Taxonomy" id="5684"/>
    <lineage>
        <taxon>Eukaryota</taxon>
        <taxon>Discoba</taxon>
        <taxon>Euglenozoa</taxon>
        <taxon>Kinetoplastea</taxon>
        <taxon>Metakinetoplastina</taxon>
        <taxon>Trypanosomatida</taxon>
        <taxon>Trypanosomatidae</taxon>
        <taxon>Leishmaniinae</taxon>
        <taxon>Leptomonas</taxon>
    </lineage>
</organism>
<dbReference type="GO" id="GO:0005085">
    <property type="term" value="F:guanyl-nucleotide exchange factor activity"/>
    <property type="evidence" value="ECO:0007669"/>
    <property type="project" value="InterPro"/>
</dbReference>
<dbReference type="PANTHER" id="PTHR23101">
    <property type="entry name" value="RAB GDP/GTP EXCHANGE FACTOR"/>
    <property type="match status" value="1"/>
</dbReference>
<feature type="region of interest" description="Disordered" evidence="1">
    <location>
        <begin position="836"/>
        <end position="863"/>
    </location>
</feature>
<feature type="compositionally biased region" description="Low complexity" evidence="1">
    <location>
        <begin position="780"/>
        <end position="793"/>
    </location>
</feature>
<dbReference type="Proteomes" id="UP000038009">
    <property type="component" value="Unassembled WGS sequence"/>
</dbReference>